<evidence type="ECO:0000313" key="1">
    <source>
        <dbReference type="EMBL" id="DAD85822.1"/>
    </source>
</evidence>
<name>A0A8S5MU19_9VIRU</name>
<protein>
    <submittedName>
        <fullName evidence="1">Uncharacterized protein</fullName>
    </submittedName>
</protein>
<dbReference type="EMBL" id="BK014988">
    <property type="protein sequence ID" value="DAD85822.1"/>
    <property type="molecule type" value="Genomic_DNA"/>
</dbReference>
<sequence length="46" mass="5679">MLIFSLFSQKINRTIIILSHSIQKVNFKRYVFLYFNKKMVFCYNIQ</sequence>
<reference evidence="1" key="1">
    <citation type="journal article" date="2021" name="Proc. Natl. Acad. Sci. U.S.A.">
        <title>A Catalog of Tens of Thousands of Viruses from Human Metagenomes Reveals Hidden Associations with Chronic Diseases.</title>
        <authorList>
            <person name="Tisza M.J."/>
            <person name="Buck C.B."/>
        </authorList>
    </citation>
    <scope>NUCLEOTIDE SEQUENCE</scope>
    <source>
        <strain evidence="1">CtDEu7</strain>
    </source>
</reference>
<organism evidence="1">
    <name type="scientific">Inoviridae sp. ctDEu7</name>
    <dbReference type="NCBI Taxonomy" id="2826759"/>
    <lineage>
        <taxon>Viruses</taxon>
        <taxon>Monodnaviria</taxon>
        <taxon>Loebvirae</taxon>
        <taxon>Hofneiviricota</taxon>
        <taxon>Faserviricetes</taxon>
        <taxon>Tubulavirales</taxon>
        <taxon>Inoviridae</taxon>
    </lineage>
</organism>
<proteinExistence type="predicted"/>
<accession>A0A8S5MU19</accession>